<feature type="transmembrane region" description="Helical" evidence="5">
    <location>
        <begin position="6"/>
        <end position="26"/>
    </location>
</feature>
<comment type="caution">
    <text evidence="6">The sequence shown here is derived from an EMBL/GenBank/DDBJ whole genome shotgun (WGS) entry which is preliminary data.</text>
</comment>
<accession>A0AAW1MG25</accession>
<feature type="transmembrane region" description="Helical" evidence="5">
    <location>
        <begin position="55"/>
        <end position="77"/>
    </location>
</feature>
<feature type="transmembrane region" description="Helical" evidence="5">
    <location>
        <begin position="97"/>
        <end position="122"/>
    </location>
</feature>
<comment type="subcellular location">
    <subcellularLocation>
        <location evidence="1">Membrane</location>
        <topology evidence="1">Multi-pass membrane protein</topology>
    </subcellularLocation>
</comment>
<dbReference type="GO" id="GO:0005886">
    <property type="term" value="C:plasma membrane"/>
    <property type="evidence" value="ECO:0007669"/>
    <property type="project" value="TreeGrafter"/>
</dbReference>
<sequence>MDLVSTKVIVAVVFAFLRLFFGLLPFKIYKCLKLWEKEDEGAPFINEKRHKQVNCYLALFQSFGGGVLFATCFLHMMPDVNKSVEHLIKNTDLDATYPFSQVIVSIGFFFIYFIEEVSHWLITKMGKETRRSIKNNCQTQYKLPKPLSSKENRIYPQENGKENNDVVFIIKPINSNVNVERENQKNIQQKKEVEDKADFIEDDYELNPSRKNSTFIDEDIGEIATLEEVEQVKELEKLMEKQEKDQQQILRCCLVVVALSLHAFFEGLAIGLQLSISNIWYLFTAISIHSATILFCIGLELLIARTKASVIIFNIVILSVTSPFGVLLGLVITLYADMNTTAKSLAVVLLEGLSAGTILYITFFEVLNREKARRVIILTRACFILGGFTLMAILEYVELGK</sequence>
<keyword evidence="2 5" id="KW-0812">Transmembrane</keyword>
<feature type="transmembrane region" description="Helical" evidence="5">
    <location>
        <begin position="375"/>
        <end position="394"/>
    </location>
</feature>
<organism evidence="6 7">
    <name type="scientific">Popillia japonica</name>
    <name type="common">Japanese beetle</name>
    <dbReference type="NCBI Taxonomy" id="7064"/>
    <lineage>
        <taxon>Eukaryota</taxon>
        <taxon>Metazoa</taxon>
        <taxon>Ecdysozoa</taxon>
        <taxon>Arthropoda</taxon>
        <taxon>Hexapoda</taxon>
        <taxon>Insecta</taxon>
        <taxon>Pterygota</taxon>
        <taxon>Neoptera</taxon>
        <taxon>Endopterygota</taxon>
        <taxon>Coleoptera</taxon>
        <taxon>Polyphaga</taxon>
        <taxon>Scarabaeiformia</taxon>
        <taxon>Scarabaeidae</taxon>
        <taxon>Rutelinae</taxon>
        <taxon>Popillia</taxon>
    </lineage>
</organism>
<dbReference type="Pfam" id="PF02535">
    <property type="entry name" value="Zip"/>
    <property type="match status" value="1"/>
</dbReference>
<gene>
    <name evidence="6" type="ORF">QE152_g7314</name>
</gene>
<feature type="transmembrane region" description="Helical" evidence="5">
    <location>
        <begin position="310"/>
        <end position="336"/>
    </location>
</feature>
<evidence type="ECO:0000256" key="2">
    <source>
        <dbReference type="ARBA" id="ARBA00022692"/>
    </source>
</evidence>
<dbReference type="AlphaFoldDB" id="A0AAW1MG25"/>
<feature type="transmembrane region" description="Helical" evidence="5">
    <location>
        <begin position="342"/>
        <end position="363"/>
    </location>
</feature>
<evidence type="ECO:0000313" key="7">
    <source>
        <dbReference type="Proteomes" id="UP001458880"/>
    </source>
</evidence>
<protein>
    <submittedName>
        <fullName evidence="6">ZIP Zinc transporter</fullName>
    </submittedName>
</protein>
<keyword evidence="7" id="KW-1185">Reference proteome</keyword>
<dbReference type="Proteomes" id="UP001458880">
    <property type="component" value="Unassembled WGS sequence"/>
</dbReference>
<evidence type="ECO:0000313" key="6">
    <source>
        <dbReference type="EMBL" id="KAK9745008.1"/>
    </source>
</evidence>
<dbReference type="PANTHER" id="PTHR11040:SF203">
    <property type="entry name" value="FI18611P1-RELATED"/>
    <property type="match status" value="1"/>
</dbReference>
<dbReference type="GO" id="GO:0005385">
    <property type="term" value="F:zinc ion transmembrane transporter activity"/>
    <property type="evidence" value="ECO:0007669"/>
    <property type="project" value="TreeGrafter"/>
</dbReference>
<feature type="transmembrane region" description="Helical" evidence="5">
    <location>
        <begin position="279"/>
        <end position="303"/>
    </location>
</feature>
<keyword evidence="4 5" id="KW-0472">Membrane</keyword>
<keyword evidence="3 5" id="KW-1133">Transmembrane helix</keyword>
<reference evidence="6 7" key="1">
    <citation type="journal article" date="2024" name="BMC Genomics">
        <title>De novo assembly and annotation of Popillia japonica's genome with initial clues to its potential as an invasive pest.</title>
        <authorList>
            <person name="Cucini C."/>
            <person name="Boschi S."/>
            <person name="Funari R."/>
            <person name="Cardaioli E."/>
            <person name="Iannotti N."/>
            <person name="Marturano G."/>
            <person name="Paoli F."/>
            <person name="Bruttini M."/>
            <person name="Carapelli A."/>
            <person name="Frati F."/>
            <person name="Nardi F."/>
        </authorList>
    </citation>
    <scope>NUCLEOTIDE SEQUENCE [LARGE SCALE GENOMIC DNA]</scope>
    <source>
        <strain evidence="6">DMR45628</strain>
    </source>
</reference>
<name>A0AAW1MG25_POPJA</name>
<evidence type="ECO:0000256" key="5">
    <source>
        <dbReference type="SAM" id="Phobius"/>
    </source>
</evidence>
<dbReference type="InterPro" id="IPR003689">
    <property type="entry name" value="ZIP"/>
</dbReference>
<dbReference type="PANTHER" id="PTHR11040">
    <property type="entry name" value="ZINC/IRON TRANSPORTER"/>
    <property type="match status" value="1"/>
</dbReference>
<evidence type="ECO:0000256" key="1">
    <source>
        <dbReference type="ARBA" id="ARBA00004141"/>
    </source>
</evidence>
<proteinExistence type="predicted"/>
<feature type="transmembrane region" description="Helical" evidence="5">
    <location>
        <begin position="249"/>
        <end position="273"/>
    </location>
</feature>
<evidence type="ECO:0000256" key="4">
    <source>
        <dbReference type="ARBA" id="ARBA00023136"/>
    </source>
</evidence>
<dbReference type="EMBL" id="JASPKY010000053">
    <property type="protein sequence ID" value="KAK9745008.1"/>
    <property type="molecule type" value="Genomic_DNA"/>
</dbReference>
<evidence type="ECO:0000256" key="3">
    <source>
        <dbReference type="ARBA" id="ARBA00022989"/>
    </source>
</evidence>